<dbReference type="EMBL" id="HACG01010883">
    <property type="protein sequence ID" value="CEK57748.1"/>
    <property type="molecule type" value="Transcribed_RNA"/>
</dbReference>
<sequence>MNDKNHKNYRPNASIKKKNVVTTYNITIDGGVGNGRHVLVQVNGRMAGA</sequence>
<organism evidence="1">
    <name type="scientific">Arion vulgaris</name>
    <dbReference type="NCBI Taxonomy" id="1028688"/>
    <lineage>
        <taxon>Eukaryota</taxon>
        <taxon>Metazoa</taxon>
        <taxon>Spiralia</taxon>
        <taxon>Lophotrochozoa</taxon>
        <taxon>Mollusca</taxon>
        <taxon>Gastropoda</taxon>
        <taxon>Heterobranchia</taxon>
        <taxon>Euthyneura</taxon>
        <taxon>Panpulmonata</taxon>
        <taxon>Eupulmonata</taxon>
        <taxon>Stylommatophora</taxon>
        <taxon>Helicina</taxon>
        <taxon>Arionoidea</taxon>
        <taxon>Arionidae</taxon>
        <taxon>Arion</taxon>
    </lineage>
</organism>
<evidence type="ECO:0000313" key="1">
    <source>
        <dbReference type="EMBL" id="CEK57748.1"/>
    </source>
</evidence>
<reference evidence="1" key="1">
    <citation type="submission" date="2014-12" db="EMBL/GenBank/DDBJ databases">
        <title>Insight into the proteome of Arion vulgaris.</title>
        <authorList>
            <person name="Aradska J."/>
            <person name="Bulat T."/>
            <person name="Smidak R."/>
            <person name="Sarate P."/>
            <person name="Gangsoo J."/>
            <person name="Sialana F."/>
            <person name="Bilban M."/>
            <person name="Lubec G."/>
        </authorList>
    </citation>
    <scope>NUCLEOTIDE SEQUENCE</scope>
    <source>
        <tissue evidence="1">Skin</tissue>
    </source>
</reference>
<accession>A0A0B6YNC2</accession>
<protein>
    <submittedName>
        <fullName evidence="1">Uncharacterized protein</fullName>
    </submittedName>
</protein>
<proteinExistence type="predicted"/>
<feature type="non-terminal residue" evidence="1">
    <location>
        <position position="49"/>
    </location>
</feature>
<name>A0A0B6YNC2_9EUPU</name>
<gene>
    <name evidence="1" type="primary">ORF30972</name>
</gene>
<dbReference type="AlphaFoldDB" id="A0A0B6YNC2"/>